<dbReference type="AlphaFoldDB" id="A0A8H3EJ84"/>
<feature type="compositionally biased region" description="Basic and acidic residues" evidence="8">
    <location>
        <begin position="766"/>
        <end position="776"/>
    </location>
</feature>
<reference evidence="9" key="1">
    <citation type="submission" date="2021-03" db="EMBL/GenBank/DDBJ databases">
        <authorList>
            <person name="Tagirdzhanova G."/>
        </authorList>
    </citation>
    <scope>NUCLEOTIDE SEQUENCE</scope>
</reference>
<evidence type="ECO:0000256" key="5">
    <source>
        <dbReference type="ARBA" id="ARBA00022829"/>
    </source>
</evidence>
<dbReference type="OrthoDB" id="5565328at2759"/>
<keyword evidence="7" id="KW-0131">Cell cycle</keyword>
<evidence type="ECO:0000256" key="3">
    <source>
        <dbReference type="ARBA" id="ARBA00022618"/>
    </source>
</evidence>
<evidence type="ECO:0000256" key="4">
    <source>
        <dbReference type="ARBA" id="ARBA00022776"/>
    </source>
</evidence>
<keyword evidence="5" id="KW-0159">Chromosome partition</keyword>
<comment type="similarity">
    <text evidence="2">Belongs to the SCC4/mau-2 family.</text>
</comment>
<feature type="region of interest" description="Disordered" evidence="8">
    <location>
        <begin position="742"/>
        <end position="776"/>
    </location>
</feature>
<evidence type="ECO:0000256" key="6">
    <source>
        <dbReference type="ARBA" id="ARBA00023242"/>
    </source>
</evidence>
<keyword evidence="4" id="KW-0498">Mitosis</keyword>
<proteinExistence type="inferred from homology"/>
<dbReference type="InterPro" id="IPR019440">
    <property type="entry name" value="MAU2"/>
</dbReference>
<organism evidence="9 10">
    <name type="scientific">Imshaugia aleurites</name>
    <dbReference type="NCBI Taxonomy" id="172621"/>
    <lineage>
        <taxon>Eukaryota</taxon>
        <taxon>Fungi</taxon>
        <taxon>Dikarya</taxon>
        <taxon>Ascomycota</taxon>
        <taxon>Pezizomycotina</taxon>
        <taxon>Lecanoromycetes</taxon>
        <taxon>OSLEUM clade</taxon>
        <taxon>Lecanoromycetidae</taxon>
        <taxon>Lecanorales</taxon>
        <taxon>Lecanorineae</taxon>
        <taxon>Parmeliaceae</taxon>
        <taxon>Imshaugia</taxon>
    </lineage>
</organism>
<feature type="region of interest" description="Disordered" evidence="8">
    <location>
        <begin position="1"/>
        <end position="39"/>
    </location>
</feature>
<evidence type="ECO:0000256" key="7">
    <source>
        <dbReference type="ARBA" id="ARBA00023306"/>
    </source>
</evidence>
<dbReference type="Pfam" id="PF10345">
    <property type="entry name" value="Cohesin_load"/>
    <property type="match status" value="1"/>
</dbReference>
<comment type="subcellular location">
    <subcellularLocation>
        <location evidence="1">Nucleus</location>
    </subcellularLocation>
</comment>
<keyword evidence="3" id="KW-0132">Cell division</keyword>
<name>A0A8H3EJ84_9LECA</name>
<evidence type="ECO:0000313" key="10">
    <source>
        <dbReference type="Proteomes" id="UP000664534"/>
    </source>
</evidence>
<evidence type="ECO:0008006" key="11">
    <source>
        <dbReference type="Google" id="ProtNLM"/>
    </source>
</evidence>
<evidence type="ECO:0000313" key="9">
    <source>
        <dbReference type="EMBL" id="CAF9906239.1"/>
    </source>
</evidence>
<keyword evidence="6" id="KW-0539">Nucleus</keyword>
<accession>A0A8H3EJ84</accession>
<dbReference type="GO" id="GO:0007059">
    <property type="term" value="P:chromosome segregation"/>
    <property type="evidence" value="ECO:0007669"/>
    <property type="project" value="UniProtKB-KW"/>
</dbReference>
<dbReference type="EMBL" id="CAJPDT010000002">
    <property type="protein sequence ID" value="CAF9906239.1"/>
    <property type="molecule type" value="Genomic_DNA"/>
</dbReference>
<evidence type="ECO:0000256" key="2">
    <source>
        <dbReference type="ARBA" id="ARBA00008585"/>
    </source>
</evidence>
<sequence>MAYQPQDPYNRQAAIQQPPSNTHYGAQYPPQQSPRPMLNGYAPYNANVYQADGTIAPFGGALQHRQPLPQSQTQQRAYAVAIPTPSASAAPLAAQGSNGYLGSQNMPPPRYQTPPLDYQLLLLSLAEEYFAAAYGYGSMADIARRDSEMQSYYQMMATGLGCLEAVLTHFKMHPEREAMVRLRYATILFEETENTMEAEEALGKGIILCDRHRFFNLKYNMQHLLARILFSKAPRAAFKFIEGILKDAEAYQHVAWVYAFRFLKVSMHLELSSHQDLTAALNVFKSIISMSSEHGDKAVLAIGMTLEALTCLRMFSNGDYIEEAQRALAGVRSLQLDPAIGELHQLTVLISFVDLCCQLQQFEPHQAISKMQNMQNALKTVNSSKSWTDDGSFAIPIQNARMPPIESQNGVVRRTSSESIVLMFNWLPKEDIYNVGYLLGAASMASRNTVDGQKSEHMLEEGIKRLQCESMLVGSFNPPDICQGAQREGSEVPRSIPLASSQQTWREQMTCYMRLYLSFTLCARMSWSAAKEQQAEIVACVGSMVNTPEPLLLLTVYLEAVIYQGIGNLTAALSLYQGSILSLPTPPEQRLRSQISLDISILSTLNAILIIRSPSHPQNHLIPSLVSNLEPLCLQNPNHQICSAYHLVAATASSDTILLTKQYLQSALQASKQTDNKHLMCMVLNFMSWKFFRGVVGDQAERSARASQNLAQQCMSGLWMSVSAGVLADTLEVAGRNEEAEWARQSGLKTSASLPPGLQEAMNGDLDGHDVRMVGE</sequence>
<dbReference type="GO" id="GO:0005634">
    <property type="term" value="C:nucleus"/>
    <property type="evidence" value="ECO:0007669"/>
    <property type="project" value="UniProtKB-SubCell"/>
</dbReference>
<evidence type="ECO:0000256" key="8">
    <source>
        <dbReference type="SAM" id="MobiDB-lite"/>
    </source>
</evidence>
<protein>
    <recommendedName>
        <fullName evidence="11">MAU2 chromatid cohesion factor homolog</fullName>
    </recommendedName>
</protein>
<dbReference type="GO" id="GO:0007064">
    <property type="term" value="P:mitotic sister chromatid cohesion"/>
    <property type="evidence" value="ECO:0007669"/>
    <property type="project" value="InterPro"/>
</dbReference>
<dbReference type="PANTHER" id="PTHR21394">
    <property type="entry name" value="MAU2 CHROMATID COHESION FACTOR HOMOLOG"/>
    <property type="match status" value="1"/>
</dbReference>
<gene>
    <name evidence="9" type="ORF">IMSHALPRED_004141</name>
</gene>
<comment type="caution">
    <text evidence="9">The sequence shown here is derived from an EMBL/GenBank/DDBJ whole genome shotgun (WGS) entry which is preliminary data.</text>
</comment>
<feature type="compositionally biased region" description="Polar residues" evidence="8">
    <location>
        <begin position="7"/>
        <end position="24"/>
    </location>
</feature>
<dbReference type="GO" id="GO:0051301">
    <property type="term" value="P:cell division"/>
    <property type="evidence" value="ECO:0007669"/>
    <property type="project" value="UniProtKB-KW"/>
</dbReference>
<evidence type="ECO:0000256" key="1">
    <source>
        <dbReference type="ARBA" id="ARBA00004123"/>
    </source>
</evidence>
<dbReference type="Proteomes" id="UP000664534">
    <property type="component" value="Unassembled WGS sequence"/>
</dbReference>
<keyword evidence="10" id="KW-1185">Reference proteome</keyword>